<dbReference type="InterPro" id="IPR007739">
    <property type="entry name" value="RgpF"/>
</dbReference>
<name>A0A1V0NZ89_LACLL</name>
<accession>A0A1V0NZ89</accession>
<dbReference type="AlphaFoldDB" id="A0A1V0NZ89"/>
<dbReference type="EMBL" id="CP015902">
    <property type="protein sequence ID" value="ARE19813.2"/>
    <property type="molecule type" value="Genomic_DNA"/>
</dbReference>
<evidence type="ECO:0000313" key="2">
    <source>
        <dbReference type="Proteomes" id="UP000192095"/>
    </source>
</evidence>
<protein>
    <submittedName>
        <fullName evidence="1">Rhamnan synthesis F family protein</fullName>
    </submittedName>
</protein>
<reference evidence="1 2" key="1">
    <citation type="journal article" date="2017" name="BMC Genomics">
        <title>Comparative and functional genomics of the Lactococcus lactis taxon; insights into evolution and niche adaptation.</title>
        <authorList>
            <person name="Kelleher P."/>
            <person name="Bottacini F."/>
            <person name="Mahony J."/>
            <person name="Kilcawley K.N."/>
            <person name="van Sinderen D."/>
        </authorList>
    </citation>
    <scope>NUCLEOTIDE SEQUENCE [LARGE SCALE GENOMIC DNA]</scope>
    <source>
        <strain evidence="1 2">UC06</strain>
    </source>
</reference>
<dbReference type="Proteomes" id="UP000192095">
    <property type="component" value="Chromosome"/>
</dbReference>
<sequence length="607" mass="70822">MDNIINMNNLLFYVHFSRENQLNPHIIYQLEKLKTVFSEVFFISNSPLTSDDKRLLEDKKLFTYFLQRDHVDNDFSAWADGMREIGFENLKKYDSVTLMNDSSFGPIFNFHSLFKEMNSKEGDFWGLTNMRAQELELSENQGKVLLPDYIQTYFISFKKKLILSTAFEKFWSNVQPLTEPKEVLMNYEARLTTYFKELGFKASLVFDTRKESLKEMTAEDFSRFNLSANLEHGVPFLKVEAFAIGALNSTLPTTIEYIKQVTSYPTHLIVDYMTWFDYPDRPYMLNDKMIQVGGVKKYENDVKIGIHLHVFYKDLLKHFVNLFDQYVGSYDLYITTDTDESKSIIENALIGKVNVKSVLVVGKVGRDVLPWMKIHKQLSKYDIAGHFHTKKSQENLWIVGESWRTDIEKQLIEPAKQIFKEFQTNPQVGLVIPDVPAYYQSNFGPLLTDEEKLWNHMADLWTSTDFVSNKGLRKQDSYVMSFGTMVWYRPDALDNLLSLEIGEKIPQEPLPNNSILHAFERLLVYVAWGNNYDFRIAHSVSYNGFWGNSSPSLALRQLLRDGEDLTNLIVKDETLKVNLWKALRLRDIIALFLAKMKYIIQTKRHKD</sequence>
<dbReference type="RefSeq" id="WP_081213326.1">
    <property type="nucleotide sequence ID" value="NZ_CP015902.2"/>
</dbReference>
<proteinExistence type="predicted"/>
<organism evidence="1 2">
    <name type="scientific">Lactococcus lactis subsp. lactis</name>
    <name type="common">Streptococcus lactis</name>
    <dbReference type="NCBI Taxonomy" id="1360"/>
    <lineage>
        <taxon>Bacteria</taxon>
        <taxon>Bacillati</taxon>
        <taxon>Bacillota</taxon>
        <taxon>Bacilli</taxon>
        <taxon>Lactobacillales</taxon>
        <taxon>Streptococcaceae</taxon>
        <taxon>Lactococcus</taxon>
    </lineage>
</organism>
<gene>
    <name evidence="1" type="ORF">LLUC06_0265</name>
</gene>
<evidence type="ECO:0000313" key="1">
    <source>
        <dbReference type="EMBL" id="ARE19813.2"/>
    </source>
</evidence>
<dbReference type="Pfam" id="PF05045">
    <property type="entry name" value="RgpF"/>
    <property type="match status" value="1"/>
</dbReference>